<dbReference type="PANTHER" id="PTHR12542">
    <property type="entry name" value="EXOCYST COMPLEX PROTEIN EXO70"/>
    <property type="match status" value="1"/>
</dbReference>
<name>A0AAU9RIE1_THLAR</name>
<dbReference type="SUPFAM" id="SSF74788">
    <property type="entry name" value="Cullin repeat-like"/>
    <property type="match status" value="1"/>
</dbReference>
<dbReference type="Pfam" id="PF03081">
    <property type="entry name" value="Exo70_C"/>
    <property type="match status" value="1"/>
</dbReference>
<comment type="function">
    <text evidence="3">Component of the exocyst complex.</text>
</comment>
<protein>
    <recommendedName>
        <fullName evidence="3">Exocyst subunit Exo70 family protein</fullName>
    </recommendedName>
</protein>
<feature type="domain" description="Exocyst complex subunit Exo70 C-terminal" evidence="4">
    <location>
        <begin position="309"/>
        <end position="651"/>
    </location>
</feature>
<dbReference type="InterPro" id="IPR016159">
    <property type="entry name" value="Cullin_repeat-like_dom_sf"/>
</dbReference>
<organism evidence="5 6">
    <name type="scientific">Thlaspi arvense</name>
    <name type="common">Field penny-cress</name>
    <dbReference type="NCBI Taxonomy" id="13288"/>
    <lineage>
        <taxon>Eukaryota</taxon>
        <taxon>Viridiplantae</taxon>
        <taxon>Streptophyta</taxon>
        <taxon>Embryophyta</taxon>
        <taxon>Tracheophyta</taxon>
        <taxon>Spermatophyta</taxon>
        <taxon>Magnoliopsida</taxon>
        <taxon>eudicotyledons</taxon>
        <taxon>Gunneridae</taxon>
        <taxon>Pentapetalae</taxon>
        <taxon>rosids</taxon>
        <taxon>malvids</taxon>
        <taxon>Brassicales</taxon>
        <taxon>Brassicaceae</taxon>
        <taxon>Thlaspideae</taxon>
        <taxon>Thlaspi</taxon>
    </lineage>
</organism>
<evidence type="ECO:0000313" key="6">
    <source>
        <dbReference type="Proteomes" id="UP000836841"/>
    </source>
</evidence>
<dbReference type="GO" id="GO:0006887">
    <property type="term" value="P:exocytosis"/>
    <property type="evidence" value="ECO:0007669"/>
    <property type="project" value="UniProtKB-KW"/>
</dbReference>
<dbReference type="InterPro" id="IPR046364">
    <property type="entry name" value="Exo70_C"/>
</dbReference>
<reference evidence="5 6" key="1">
    <citation type="submission" date="2022-03" db="EMBL/GenBank/DDBJ databases">
        <authorList>
            <person name="Nunn A."/>
            <person name="Chopra R."/>
            <person name="Nunn A."/>
            <person name="Contreras Garrido A."/>
        </authorList>
    </citation>
    <scope>NUCLEOTIDE SEQUENCE [LARGE SCALE GENOMIC DNA]</scope>
</reference>
<sequence length="659" mass="74995">MKLQIPLKYKQKHTSQTCFPRLILFFCRRLLHIVVSSLFTQSPNFPEYYYSKSNHMAEAGDENLYAAARDIARALGKDPSAAGDILQILSGYGASGNRGGDSRPTASRGGANINLDRSLNSLERQISGYIVEDRPIWSDPVDSRTFLDAVDELLAMAGDLRSMAGDKSVAVCISRADELIQEVMFRLQEEFGYVMDRAPESFDSDDEFSGEEDNDRSYGDQSHQVMITARPITDYKIVIEPLQSSVIGDLNAIAVRMVAGGFGKECSRVYSSRRREFLEESLSRLHLRGLSMEEVQETPWQDLEDEIDRWIKAVTMVFRVFFPSERLLCDRVFSDLPVSSVTDLSFMEVCRGTTTQLLNFADAIALGSRLPERLFKVMDLYEAMQDLIPKMETLFSNKYCSPLRHEAVAIHKRLGEAIRGIFMELENLIRRDPPKTAFPGGGIHPITRYVMNYLRAACKSRQSLEQILDQAGNETGSDTRPLSVQIRWVLELLESNLEGKKRTYRDPSLCFLFMLNNGKYILDKSTDNDLGSILGEDWIVKHAAKLRQYHSSYRRSSWNQVVGLLRTESPYPKLIESLRLFNAKFDEVCLTQSQWVVSDEQLREELRSSVAGIVCPAYMKFIERLKVSPEINGRRGEPFIAYTVEDLELRIKGLFKERA</sequence>
<accession>A0AAU9RIE1</accession>
<dbReference type="Gene3D" id="1.20.1280.170">
    <property type="entry name" value="Exocyst complex component Exo70"/>
    <property type="match status" value="1"/>
</dbReference>
<gene>
    <name evidence="5" type="ORF">TAV2_LOCUS503</name>
</gene>
<dbReference type="GO" id="GO:0000145">
    <property type="term" value="C:exocyst"/>
    <property type="evidence" value="ECO:0007669"/>
    <property type="project" value="InterPro"/>
</dbReference>
<dbReference type="Pfam" id="PF20669">
    <property type="entry name" value="Exo70_N"/>
    <property type="match status" value="1"/>
</dbReference>
<dbReference type="PANTHER" id="PTHR12542:SF103">
    <property type="entry name" value="EXOCYST COMPLEX COMPONENT EXO70B2"/>
    <property type="match status" value="1"/>
</dbReference>
<evidence type="ECO:0000256" key="1">
    <source>
        <dbReference type="ARBA" id="ARBA00006756"/>
    </source>
</evidence>
<dbReference type="EMBL" id="OU466857">
    <property type="protein sequence ID" value="CAH2038709.1"/>
    <property type="molecule type" value="Genomic_DNA"/>
</dbReference>
<evidence type="ECO:0000256" key="3">
    <source>
        <dbReference type="RuleBase" id="RU365026"/>
    </source>
</evidence>
<dbReference type="GO" id="GO:0015031">
    <property type="term" value="P:protein transport"/>
    <property type="evidence" value="ECO:0007669"/>
    <property type="project" value="UniProtKB-KW"/>
</dbReference>
<evidence type="ECO:0000256" key="2">
    <source>
        <dbReference type="ARBA" id="ARBA00022448"/>
    </source>
</evidence>
<keyword evidence="3" id="KW-0653">Protein transport</keyword>
<keyword evidence="2 3" id="KW-0813">Transport</keyword>
<evidence type="ECO:0000259" key="4">
    <source>
        <dbReference type="Pfam" id="PF03081"/>
    </source>
</evidence>
<keyword evidence="3" id="KW-0268">Exocytosis</keyword>
<proteinExistence type="inferred from homology"/>
<dbReference type="GO" id="GO:0005546">
    <property type="term" value="F:phosphatidylinositol-4,5-bisphosphate binding"/>
    <property type="evidence" value="ECO:0007669"/>
    <property type="project" value="InterPro"/>
</dbReference>
<dbReference type="AlphaFoldDB" id="A0AAU9RIE1"/>
<dbReference type="Proteomes" id="UP000836841">
    <property type="component" value="Chromosome 1"/>
</dbReference>
<keyword evidence="6" id="KW-1185">Reference proteome</keyword>
<dbReference type="InterPro" id="IPR004140">
    <property type="entry name" value="Exo70"/>
</dbReference>
<dbReference type="FunFam" id="1.20.1280.170:FF:000003">
    <property type="entry name" value="Exocyst subunit Exo70 family protein"/>
    <property type="match status" value="1"/>
</dbReference>
<evidence type="ECO:0000313" key="5">
    <source>
        <dbReference type="EMBL" id="CAH2038709.1"/>
    </source>
</evidence>
<comment type="similarity">
    <text evidence="1 3">Belongs to the EXO70 family.</text>
</comment>